<keyword evidence="2" id="KW-1185">Reference proteome</keyword>
<proteinExistence type="predicted"/>
<evidence type="ECO:0000313" key="1">
    <source>
        <dbReference type="EMBL" id="GFP77090.1"/>
    </source>
</evidence>
<gene>
    <name evidence="1" type="ORF">bsdtw1_03204</name>
</gene>
<dbReference type="EMBL" id="BLZR01000001">
    <property type="protein sequence ID" value="GFP77090.1"/>
    <property type="molecule type" value="Genomic_DNA"/>
</dbReference>
<dbReference type="InterPro" id="IPR013367">
    <property type="entry name" value="Flagellar_put"/>
</dbReference>
<protein>
    <recommendedName>
        <fullName evidence="3">Flagellar biosynthesis protein</fullName>
    </recommendedName>
</protein>
<dbReference type="Pfam" id="PF12611">
    <property type="entry name" value="Flagellar_put"/>
    <property type="match status" value="1"/>
</dbReference>
<reference evidence="1 2" key="1">
    <citation type="submission" date="2020-07" db="EMBL/GenBank/DDBJ databases">
        <title>A new beta-1,3-glucan-decomposing anaerobic bacterium isolated from anoxic soil subjected to biological soil disinfestation.</title>
        <authorList>
            <person name="Ueki A."/>
            <person name="Tonouchi A."/>
        </authorList>
    </citation>
    <scope>NUCLEOTIDE SEQUENCE [LARGE SCALE GENOMIC DNA]</scope>
    <source>
        <strain evidence="1 2">TW1</strain>
    </source>
</reference>
<comment type="caution">
    <text evidence="1">The sequence shown here is derived from an EMBL/GenBank/DDBJ whole genome shotgun (WGS) entry which is preliminary data.</text>
</comment>
<evidence type="ECO:0008006" key="3">
    <source>
        <dbReference type="Google" id="ProtNLM"/>
    </source>
</evidence>
<dbReference type="Proteomes" id="UP000580568">
    <property type="component" value="Unassembled WGS sequence"/>
</dbReference>
<name>A0A6V8SJG6_9CLOT</name>
<dbReference type="NCBIfam" id="TIGR02530">
    <property type="entry name" value="flg_new"/>
    <property type="match status" value="1"/>
</dbReference>
<evidence type="ECO:0000313" key="2">
    <source>
        <dbReference type="Proteomes" id="UP000580568"/>
    </source>
</evidence>
<dbReference type="AlphaFoldDB" id="A0A6V8SJG6"/>
<organism evidence="1 2">
    <name type="scientific">Clostridium fungisolvens</name>
    <dbReference type="NCBI Taxonomy" id="1604897"/>
    <lineage>
        <taxon>Bacteria</taxon>
        <taxon>Bacillati</taxon>
        <taxon>Bacillota</taxon>
        <taxon>Clostridia</taxon>
        <taxon>Eubacteriales</taxon>
        <taxon>Clostridiaceae</taxon>
        <taxon>Clostridium</taxon>
    </lineage>
</organism>
<dbReference type="RefSeq" id="WP_183278479.1">
    <property type="nucleotide sequence ID" value="NZ_BLZR01000001.1"/>
</dbReference>
<sequence>MSYRIVNGKPYLVGNLTAPLERKKENTDASKKSFKDILDEKIISKEYGYKISNHASERLKDINFSKADYMKIQRGFDLAKEKGAKNTVMVYKDVALIASVENNTIITAVEKNRAQENVFTNVDSVVIL</sequence>
<accession>A0A6V8SJG6</accession>